<evidence type="ECO:0000256" key="1">
    <source>
        <dbReference type="ARBA" id="ARBA00022801"/>
    </source>
</evidence>
<dbReference type="RefSeq" id="WP_037356858.1">
    <property type="nucleotide sequence ID" value="NZ_BHZF01000001.1"/>
</dbReference>
<evidence type="ECO:0000259" key="2">
    <source>
        <dbReference type="Pfam" id="PF12697"/>
    </source>
</evidence>
<dbReference type="EMBL" id="QPJS01000001">
    <property type="protein sequence ID" value="RCX05745.1"/>
    <property type="molecule type" value="Genomic_DNA"/>
</dbReference>
<reference evidence="3 4" key="1">
    <citation type="submission" date="2018-07" db="EMBL/GenBank/DDBJ databases">
        <title>Genomic Encyclopedia of Type Strains, Phase IV (KMG-IV): sequencing the most valuable type-strain genomes for metagenomic binning, comparative biology and taxonomic classification.</title>
        <authorList>
            <person name="Goeker M."/>
        </authorList>
    </citation>
    <scope>NUCLEOTIDE SEQUENCE [LARGE SCALE GENOMIC DNA]</scope>
    <source>
        <strain evidence="3 4">DSM 21410</strain>
    </source>
</reference>
<dbReference type="Proteomes" id="UP000253517">
    <property type="component" value="Unassembled WGS sequence"/>
</dbReference>
<keyword evidence="4" id="KW-1185">Reference proteome</keyword>
<comment type="caution">
    <text evidence="3">The sequence shown here is derived from an EMBL/GenBank/DDBJ whole genome shotgun (WGS) entry which is preliminary data.</text>
</comment>
<dbReference type="PRINTS" id="PR00111">
    <property type="entry name" value="ABHYDROLASE"/>
</dbReference>
<name>A0A369A9C1_9FLAO</name>
<dbReference type="SUPFAM" id="SSF53474">
    <property type="entry name" value="alpha/beta-Hydrolases"/>
    <property type="match status" value="1"/>
</dbReference>
<dbReference type="Pfam" id="PF12697">
    <property type="entry name" value="Abhydrolase_6"/>
    <property type="match status" value="1"/>
</dbReference>
<organism evidence="3 4">
    <name type="scientific">Schleiferia thermophila</name>
    <dbReference type="NCBI Taxonomy" id="884107"/>
    <lineage>
        <taxon>Bacteria</taxon>
        <taxon>Pseudomonadati</taxon>
        <taxon>Bacteroidota</taxon>
        <taxon>Flavobacteriia</taxon>
        <taxon>Flavobacteriales</taxon>
        <taxon>Schleiferiaceae</taxon>
        <taxon>Schleiferia</taxon>
    </lineage>
</organism>
<dbReference type="InterPro" id="IPR000073">
    <property type="entry name" value="AB_hydrolase_1"/>
</dbReference>
<dbReference type="Gene3D" id="3.40.50.1820">
    <property type="entry name" value="alpha/beta hydrolase"/>
    <property type="match status" value="1"/>
</dbReference>
<evidence type="ECO:0000313" key="4">
    <source>
        <dbReference type="Proteomes" id="UP000253517"/>
    </source>
</evidence>
<dbReference type="AlphaFoldDB" id="A0A369A9C1"/>
<keyword evidence="1" id="KW-0378">Hydrolase</keyword>
<dbReference type="PANTHER" id="PTHR46118:SF4">
    <property type="entry name" value="PROTEIN ABHD11"/>
    <property type="match status" value="1"/>
</dbReference>
<evidence type="ECO:0000313" key="3">
    <source>
        <dbReference type="EMBL" id="RCX05745.1"/>
    </source>
</evidence>
<dbReference type="InterPro" id="IPR029058">
    <property type="entry name" value="AB_hydrolase_fold"/>
</dbReference>
<dbReference type="GO" id="GO:0016787">
    <property type="term" value="F:hydrolase activity"/>
    <property type="evidence" value="ECO:0007669"/>
    <property type="project" value="UniProtKB-KW"/>
</dbReference>
<proteinExistence type="predicted"/>
<sequence>MTLYSKIYGQGNPIKLIVLHGLFGMGDNWASLAREWSDNQSAEVHLVDMPNHGRSPKSEEFSYESMAAEVFLYMEKKGLLPAILLGHSMGGKAAMFLSTLRPEAVDKLIVVDIAPRYYPVHHTYIIDALKSLNLATSSRSDLEQQLLKSLPYPDIVSFLLKSLHRKSDGGFEFRFNLDVIAKKIEEVGKALPDYAQFHNPTLFIKGEKSDYIQSSDSEIIKKHFPASRIESIPNAGHWVHAEQPEAVYNLVANFIVE</sequence>
<protein>
    <submittedName>
        <fullName evidence="3">Pimeloyl-ACP methyl ester carboxylesterase</fullName>
    </submittedName>
</protein>
<gene>
    <name evidence="3" type="ORF">DES35_1011034</name>
</gene>
<accession>A0A369A9C1</accession>
<feature type="domain" description="AB hydrolase-1" evidence="2">
    <location>
        <begin position="16"/>
        <end position="248"/>
    </location>
</feature>
<dbReference type="PANTHER" id="PTHR46118">
    <property type="entry name" value="PROTEIN ABHD11"/>
    <property type="match status" value="1"/>
</dbReference>